<reference evidence="2 3" key="1">
    <citation type="journal article" date="2013" name="BMC Genomics">
        <title>High quality de novo sequencing and assembly of the Saccharomyces arboricolus genome.</title>
        <authorList>
            <person name="Liti G."/>
            <person name="Nguyen Ba A.N."/>
            <person name="Blythe M."/>
            <person name="Mueller C.A."/>
            <person name="Bergstroem A."/>
            <person name="Cubillos F.A."/>
            <person name="Dafhnis-Calas F."/>
            <person name="Khoshraftar S."/>
            <person name="Malla S."/>
            <person name="Mehta N."/>
            <person name="Siow C.C."/>
            <person name="Warringer J."/>
            <person name="Moses A.M."/>
            <person name="Louis E.J."/>
            <person name="Nieduszynski C.A."/>
        </authorList>
    </citation>
    <scope>NUCLEOTIDE SEQUENCE [LARGE SCALE GENOMIC DNA]</scope>
    <source>
        <strain evidence="3">H-6 / AS 2.3317 / CBS 10644</strain>
    </source>
</reference>
<protein>
    <submittedName>
        <fullName evidence="2">YPL068C</fullName>
    </submittedName>
</protein>
<evidence type="ECO:0000313" key="2">
    <source>
        <dbReference type="EMBL" id="EJS41367.1"/>
    </source>
</evidence>
<proteinExistence type="predicted"/>
<dbReference type="HOGENOM" id="CLU_078843_0_0_1"/>
<dbReference type="EMBL" id="ALIE01000194">
    <property type="protein sequence ID" value="EJS41367.1"/>
    <property type="molecule type" value="Genomic_DNA"/>
</dbReference>
<gene>
    <name evidence="2" type="ORF">SU7_3577</name>
</gene>
<comment type="caution">
    <text evidence="2">The sequence shown here is derived from an EMBL/GenBank/DDBJ whole genome shotgun (WGS) entry which is preliminary data.</text>
</comment>
<dbReference type="AlphaFoldDB" id="J8LH47"/>
<accession>J8LH47</accession>
<feature type="region of interest" description="Disordered" evidence="1">
    <location>
        <begin position="1"/>
        <end position="28"/>
    </location>
</feature>
<name>J8LH47_SACAR</name>
<organism evidence="2 3">
    <name type="scientific">Saccharomyces arboricola (strain H-6 / AS 2.3317 / CBS 10644)</name>
    <name type="common">Yeast</name>
    <dbReference type="NCBI Taxonomy" id="1160507"/>
    <lineage>
        <taxon>Eukaryota</taxon>
        <taxon>Fungi</taxon>
        <taxon>Dikarya</taxon>
        <taxon>Ascomycota</taxon>
        <taxon>Saccharomycotina</taxon>
        <taxon>Saccharomycetes</taxon>
        <taxon>Saccharomycetales</taxon>
        <taxon>Saccharomycetaceae</taxon>
        <taxon>Saccharomyces</taxon>
    </lineage>
</organism>
<feature type="compositionally biased region" description="Basic residues" evidence="1">
    <location>
        <begin position="1"/>
        <end position="11"/>
    </location>
</feature>
<dbReference type="Proteomes" id="UP000006968">
    <property type="component" value="Chromosome XVI"/>
</dbReference>
<keyword evidence="3" id="KW-1185">Reference proteome</keyword>
<evidence type="ECO:0000313" key="3">
    <source>
        <dbReference type="Proteomes" id="UP000006968"/>
    </source>
</evidence>
<dbReference type="OrthoDB" id="4067097at2759"/>
<evidence type="ECO:0000256" key="1">
    <source>
        <dbReference type="SAM" id="MobiDB-lite"/>
    </source>
</evidence>
<sequence>MHMQLRKRKRVNYTGRKLASDPSSTTTIPSIVVPKRRKLSKPEMAAPAMPNISATLNPSNIIIPKPLQRPKFRNITISSSHDEREMVPVLEVQKTLTNLIKRQEHLFYKDLHKPTLVGLKNFEMLRLPNDLQLLQNIINLLHSFDQLNKDSKVRPVSTTLPKAFSQVHSNNLKKLVAEKKLLPNHPNHDGITRQNDTIIHEIADLHSITLIDLLNLEMYNNIGHTNSSVSQTTGNSMTVNSIIKKLDKPILKERNNTLVWPHKSRFKAKKNQSSQNGSLTSNTNLTLYNDI</sequence>